<evidence type="ECO:0000256" key="4">
    <source>
        <dbReference type="ARBA" id="ARBA00022512"/>
    </source>
</evidence>
<dbReference type="EC" id="3.1.1.-" evidence="6"/>
<accession>R0GH42</accession>
<evidence type="ECO:0000313" key="7">
    <source>
        <dbReference type="EMBL" id="EOA35192.1"/>
    </source>
</evidence>
<keyword evidence="6" id="KW-0378">Hydrolase</keyword>
<sequence>MIKKRWEMKKLLWSLFGIILLNIPVNGMMMEFDEMEWFTEFNGTKMFQTKSDVYSEAKFPMVGLTLIQSAAAKGAVCLDGSLPGYHLHRGSGSGANNWLVQLEGGGWCDTVRNCVYRKTSRRGSSSYMEKQIPFTGILSDQAAENPDFYNWNRVKVRYCDGGSFSGDSENKAAKLQFRGKRIWLAAMEELMGKGMHQAKQALLSGCSAGGLAAIFRCDDFGKLFPPSTRVKCLSDAGFFLDAIDVSGGRALRRLYAGVVKLQNLQTMLPRDCLDRLNPTSCFFPQNLINQVKTPLFILNAAYDSWQIQESLAPKSVDPSGSWNDCRLNYAKCSPSQIQFLQGET</sequence>
<evidence type="ECO:0000256" key="5">
    <source>
        <dbReference type="ARBA" id="ARBA00023316"/>
    </source>
</evidence>
<evidence type="ECO:0000313" key="8">
    <source>
        <dbReference type="Proteomes" id="UP000029121"/>
    </source>
</evidence>
<dbReference type="EMBL" id="KB870806">
    <property type="protein sequence ID" value="EOA35192.1"/>
    <property type="molecule type" value="Genomic_DNA"/>
</dbReference>
<gene>
    <name evidence="7" type="ORF">CARUB_v10020343mg</name>
</gene>
<comment type="subcellular location">
    <subcellularLocation>
        <location evidence="2 6">Secreted</location>
        <location evidence="2 6">Cell wall</location>
    </subcellularLocation>
</comment>
<dbReference type="ESTHER" id="9bras-r0ien7">
    <property type="family name" value="Pectinacetylesterase-Notum"/>
</dbReference>
<keyword evidence="4 6" id="KW-0134">Cell wall</keyword>
<dbReference type="PANTHER" id="PTHR21562">
    <property type="entry name" value="NOTUM-RELATED"/>
    <property type="match status" value="1"/>
</dbReference>
<protein>
    <recommendedName>
        <fullName evidence="6">Pectin acetylesterase</fullName>
        <ecNumber evidence="6">3.1.1.-</ecNumber>
    </recommendedName>
</protein>
<keyword evidence="5 6" id="KW-0961">Cell wall biogenesis/degradation</keyword>
<keyword evidence="8" id="KW-1185">Reference proteome</keyword>
<comment type="function">
    <text evidence="1 6">Hydrolyzes acetyl esters in homogalacturonan regions of pectin. In type I primary cell wall, galacturonic acid residues of pectin can be acetylated at the O-2 and O-3 positions. Decreasing the degree of acetylation of pectin gels in vitro alters their physical properties.</text>
</comment>
<dbReference type="AlphaFoldDB" id="R0GH42"/>
<dbReference type="GO" id="GO:0009505">
    <property type="term" value="C:plant-type cell wall"/>
    <property type="evidence" value="ECO:0007669"/>
    <property type="project" value="TreeGrafter"/>
</dbReference>
<dbReference type="GO" id="GO:0052793">
    <property type="term" value="F:pectin acetylesterase activity"/>
    <property type="evidence" value="ECO:0007669"/>
    <property type="project" value="TreeGrafter"/>
</dbReference>
<dbReference type="Proteomes" id="UP000029121">
    <property type="component" value="Unassembled WGS sequence"/>
</dbReference>
<name>R0GH42_9BRAS</name>
<dbReference type="Pfam" id="PF03283">
    <property type="entry name" value="PAE"/>
    <property type="match status" value="1"/>
</dbReference>
<evidence type="ECO:0000256" key="1">
    <source>
        <dbReference type="ARBA" id="ARBA00003534"/>
    </source>
</evidence>
<dbReference type="PANTHER" id="PTHR21562:SF75">
    <property type="entry name" value="PECTIN ACETYLESTERASE 2"/>
    <property type="match status" value="1"/>
</dbReference>
<proteinExistence type="inferred from homology"/>
<evidence type="ECO:0000256" key="2">
    <source>
        <dbReference type="ARBA" id="ARBA00004191"/>
    </source>
</evidence>
<organism evidence="7 8">
    <name type="scientific">Capsella rubella</name>
    <dbReference type="NCBI Taxonomy" id="81985"/>
    <lineage>
        <taxon>Eukaryota</taxon>
        <taxon>Viridiplantae</taxon>
        <taxon>Streptophyta</taxon>
        <taxon>Embryophyta</taxon>
        <taxon>Tracheophyta</taxon>
        <taxon>Spermatophyta</taxon>
        <taxon>Magnoliopsida</taxon>
        <taxon>eudicotyledons</taxon>
        <taxon>Gunneridae</taxon>
        <taxon>Pentapetalae</taxon>
        <taxon>rosids</taxon>
        <taxon>malvids</taxon>
        <taxon>Brassicales</taxon>
        <taxon>Brassicaceae</taxon>
        <taxon>Camelineae</taxon>
        <taxon>Capsella</taxon>
    </lineage>
</organism>
<dbReference type="GO" id="GO:0071555">
    <property type="term" value="P:cell wall organization"/>
    <property type="evidence" value="ECO:0007669"/>
    <property type="project" value="UniProtKB-KW"/>
</dbReference>
<evidence type="ECO:0000256" key="3">
    <source>
        <dbReference type="ARBA" id="ARBA00005784"/>
    </source>
</evidence>
<evidence type="ECO:0000256" key="6">
    <source>
        <dbReference type="RuleBase" id="RU363114"/>
    </source>
</evidence>
<reference evidence="8" key="1">
    <citation type="journal article" date="2013" name="Nat. Genet.">
        <title>The Capsella rubella genome and the genomic consequences of rapid mating system evolution.</title>
        <authorList>
            <person name="Slotte T."/>
            <person name="Hazzouri K.M."/>
            <person name="Agren J.A."/>
            <person name="Koenig D."/>
            <person name="Maumus F."/>
            <person name="Guo Y.L."/>
            <person name="Steige K."/>
            <person name="Platts A.E."/>
            <person name="Escobar J.S."/>
            <person name="Newman L.K."/>
            <person name="Wang W."/>
            <person name="Mandakova T."/>
            <person name="Vello E."/>
            <person name="Smith L.M."/>
            <person name="Henz S.R."/>
            <person name="Steffen J."/>
            <person name="Takuno S."/>
            <person name="Brandvain Y."/>
            <person name="Coop G."/>
            <person name="Andolfatto P."/>
            <person name="Hu T.T."/>
            <person name="Blanchette M."/>
            <person name="Clark R.M."/>
            <person name="Quesneville H."/>
            <person name="Nordborg M."/>
            <person name="Gaut B.S."/>
            <person name="Lysak M.A."/>
            <person name="Jenkins J."/>
            <person name="Grimwood J."/>
            <person name="Chapman J."/>
            <person name="Prochnik S."/>
            <person name="Shu S."/>
            <person name="Rokhsar D."/>
            <person name="Schmutz J."/>
            <person name="Weigel D."/>
            <person name="Wright S.I."/>
        </authorList>
    </citation>
    <scope>NUCLEOTIDE SEQUENCE [LARGE SCALE GENOMIC DNA]</scope>
    <source>
        <strain evidence="8">cv. Monte Gargano</strain>
    </source>
</reference>
<keyword evidence="6" id="KW-0964">Secreted</keyword>
<dbReference type="InterPro" id="IPR004963">
    <property type="entry name" value="PAE/NOTUM"/>
</dbReference>
<comment type="similarity">
    <text evidence="3 6">Belongs to the pectinacetylesterase family.</text>
</comment>